<keyword evidence="1" id="KW-1133">Transmembrane helix</keyword>
<name>A0A9D5C7X7_9LILI</name>
<evidence type="ECO:0000313" key="3">
    <source>
        <dbReference type="Proteomes" id="UP001085076"/>
    </source>
</evidence>
<dbReference type="PANTHER" id="PTHR33333:SF46">
    <property type="entry name" value="LOW QUALITY PROTEIN: GLYCINE-RICH PROTEIN DOT1"/>
    <property type="match status" value="1"/>
</dbReference>
<reference evidence="2" key="2">
    <citation type="journal article" date="2022" name="Hortic Res">
        <title>The genome of Dioscorea zingiberensis sheds light on the biosynthesis, origin and evolution of the medicinally important diosgenin saponins.</title>
        <authorList>
            <person name="Li Y."/>
            <person name="Tan C."/>
            <person name="Li Z."/>
            <person name="Guo J."/>
            <person name="Li S."/>
            <person name="Chen X."/>
            <person name="Wang C."/>
            <person name="Dai X."/>
            <person name="Yang H."/>
            <person name="Song W."/>
            <person name="Hou L."/>
            <person name="Xu J."/>
            <person name="Tong Z."/>
            <person name="Xu A."/>
            <person name="Yuan X."/>
            <person name="Wang W."/>
            <person name="Yang Q."/>
            <person name="Chen L."/>
            <person name="Sun Z."/>
            <person name="Wang K."/>
            <person name="Pan B."/>
            <person name="Chen J."/>
            <person name="Bao Y."/>
            <person name="Liu F."/>
            <person name="Qi X."/>
            <person name="Gang D.R."/>
            <person name="Wen J."/>
            <person name="Li J."/>
        </authorList>
    </citation>
    <scope>NUCLEOTIDE SEQUENCE</scope>
    <source>
        <strain evidence="2">Dzin_1.0</strain>
    </source>
</reference>
<sequence>MEMVEMEMKNMIRRLMIEKISQGEGGGGDVKENIKVFILQTLTLVLHFFDKVGDFFNKKLDEFFPPETRAETLKQWLHVGLTIVLPIVLTLLVLYYCCSRCCCSGVSTKMMKAPGRKGALIARHSFEANPQGYFQNLRGKKSDYVF</sequence>
<keyword evidence="1" id="KW-0812">Transmembrane</keyword>
<dbReference type="OrthoDB" id="775659at2759"/>
<comment type="caution">
    <text evidence="2">The sequence shown here is derived from an EMBL/GenBank/DDBJ whole genome shotgun (WGS) entry which is preliminary data.</text>
</comment>
<keyword evidence="3" id="KW-1185">Reference proteome</keyword>
<evidence type="ECO:0000313" key="2">
    <source>
        <dbReference type="EMBL" id="KAJ0967810.1"/>
    </source>
</evidence>
<keyword evidence="1" id="KW-0472">Membrane</keyword>
<evidence type="ECO:0000256" key="1">
    <source>
        <dbReference type="SAM" id="Phobius"/>
    </source>
</evidence>
<dbReference type="Proteomes" id="UP001085076">
    <property type="component" value="Miscellaneous, Linkage group lg07"/>
</dbReference>
<accession>A0A9D5C7X7</accession>
<proteinExistence type="predicted"/>
<dbReference type="PANTHER" id="PTHR33333">
    <property type="entry name" value="ERYTHROCYTE MEMBRANE PROTEIN 1-LIKE"/>
    <property type="match status" value="1"/>
</dbReference>
<feature type="transmembrane region" description="Helical" evidence="1">
    <location>
        <begin position="76"/>
        <end position="96"/>
    </location>
</feature>
<dbReference type="EMBL" id="JAGGNH010000007">
    <property type="protein sequence ID" value="KAJ0967810.1"/>
    <property type="molecule type" value="Genomic_DNA"/>
</dbReference>
<organism evidence="2 3">
    <name type="scientific">Dioscorea zingiberensis</name>
    <dbReference type="NCBI Taxonomy" id="325984"/>
    <lineage>
        <taxon>Eukaryota</taxon>
        <taxon>Viridiplantae</taxon>
        <taxon>Streptophyta</taxon>
        <taxon>Embryophyta</taxon>
        <taxon>Tracheophyta</taxon>
        <taxon>Spermatophyta</taxon>
        <taxon>Magnoliopsida</taxon>
        <taxon>Liliopsida</taxon>
        <taxon>Dioscoreales</taxon>
        <taxon>Dioscoreaceae</taxon>
        <taxon>Dioscorea</taxon>
    </lineage>
</organism>
<gene>
    <name evidence="2" type="ORF">J5N97_024727</name>
</gene>
<dbReference type="InterPro" id="IPR039926">
    <property type="entry name" value="Egg_app_1"/>
</dbReference>
<dbReference type="AlphaFoldDB" id="A0A9D5C7X7"/>
<protein>
    <submittedName>
        <fullName evidence="2">Uncharacterized protein</fullName>
    </submittedName>
</protein>
<reference evidence="2" key="1">
    <citation type="submission" date="2021-03" db="EMBL/GenBank/DDBJ databases">
        <authorList>
            <person name="Li Z."/>
            <person name="Yang C."/>
        </authorList>
    </citation>
    <scope>NUCLEOTIDE SEQUENCE</scope>
    <source>
        <strain evidence="2">Dzin_1.0</strain>
        <tissue evidence="2">Leaf</tissue>
    </source>
</reference>